<dbReference type="GO" id="GO:0005886">
    <property type="term" value="C:plasma membrane"/>
    <property type="evidence" value="ECO:0007669"/>
    <property type="project" value="UniProtKB-SubCell"/>
</dbReference>
<feature type="transmembrane region" description="Helical" evidence="8">
    <location>
        <begin position="882"/>
        <end position="902"/>
    </location>
</feature>
<protein>
    <submittedName>
        <fullName evidence="9">Efflux RND transporter permease subunit</fullName>
    </submittedName>
</protein>
<feature type="transmembrane region" description="Helical" evidence="8">
    <location>
        <begin position="992"/>
        <end position="1017"/>
    </location>
</feature>
<dbReference type="PANTHER" id="PTHR32063">
    <property type="match status" value="1"/>
</dbReference>
<comment type="caution">
    <text evidence="9">The sequence shown here is derived from an EMBL/GenBank/DDBJ whole genome shotgun (WGS) entry which is preliminary data.</text>
</comment>
<feature type="transmembrane region" description="Helical" evidence="8">
    <location>
        <begin position="908"/>
        <end position="925"/>
    </location>
</feature>
<evidence type="ECO:0000256" key="6">
    <source>
        <dbReference type="ARBA" id="ARBA00022989"/>
    </source>
</evidence>
<evidence type="ECO:0000256" key="1">
    <source>
        <dbReference type="ARBA" id="ARBA00004651"/>
    </source>
</evidence>
<reference evidence="9 10" key="1">
    <citation type="submission" date="2019-03" db="EMBL/GenBank/DDBJ databases">
        <title>Bradyrhizobium strains diversity isolated from Chamaecrista fasciculata.</title>
        <authorList>
            <person name="Urquiaga M.C.O."/>
            <person name="Hungria M."/>
            <person name="Delamuta J.R.M."/>
        </authorList>
    </citation>
    <scope>NUCLEOTIDE SEQUENCE [LARGE SCALE GENOMIC DNA]</scope>
    <source>
        <strain evidence="9 10">CNPSo 3424</strain>
    </source>
</reference>
<dbReference type="Pfam" id="PF00873">
    <property type="entry name" value="ACR_tran"/>
    <property type="match status" value="1"/>
</dbReference>
<dbReference type="Proteomes" id="UP000298225">
    <property type="component" value="Unassembled WGS sequence"/>
</dbReference>
<evidence type="ECO:0000313" key="9">
    <source>
        <dbReference type="EMBL" id="TFV38893.1"/>
    </source>
</evidence>
<dbReference type="Gene3D" id="3.30.70.1440">
    <property type="entry name" value="Multidrug efflux transporter AcrB pore domain"/>
    <property type="match status" value="1"/>
</dbReference>
<dbReference type="NCBIfam" id="TIGR00914">
    <property type="entry name" value="2A0601"/>
    <property type="match status" value="1"/>
</dbReference>
<dbReference type="Gene3D" id="3.30.70.1320">
    <property type="entry name" value="Multidrug efflux transporter AcrB pore domain like"/>
    <property type="match status" value="1"/>
</dbReference>
<feature type="transmembrane region" description="Helical" evidence="8">
    <location>
        <begin position="962"/>
        <end position="980"/>
    </location>
</feature>
<dbReference type="InterPro" id="IPR001036">
    <property type="entry name" value="Acrflvin-R"/>
</dbReference>
<dbReference type="RefSeq" id="WP_135169577.1">
    <property type="nucleotide sequence ID" value="NZ_SPQU01000006.1"/>
</dbReference>
<keyword evidence="5 8" id="KW-0812">Transmembrane</keyword>
<dbReference type="EMBL" id="SPQU01000006">
    <property type="protein sequence ID" value="TFV38893.1"/>
    <property type="molecule type" value="Genomic_DNA"/>
</dbReference>
<dbReference type="InterPro" id="IPR027463">
    <property type="entry name" value="AcrB_DN_DC_subdom"/>
</dbReference>
<feature type="transmembrane region" description="Helical" evidence="8">
    <location>
        <begin position="532"/>
        <end position="551"/>
    </location>
</feature>
<dbReference type="SUPFAM" id="SSF82693">
    <property type="entry name" value="Multidrug efflux transporter AcrB pore domain, PN1, PN2, PC1 and PC2 subdomains"/>
    <property type="match status" value="2"/>
</dbReference>
<dbReference type="SUPFAM" id="SSF82714">
    <property type="entry name" value="Multidrug efflux transporter AcrB TolC docking domain, DN and DC subdomains"/>
    <property type="match status" value="2"/>
</dbReference>
<dbReference type="Gene3D" id="3.30.2090.10">
    <property type="entry name" value="Multidrug efflux transporter AcrB TolC docking domain, DN and DC subdomains"/>
    <property type="match status" value="2"/>
</dbReference>
<keyword evidence="10" id="KW-1185">Reference proteome</keyword>
<sequence>MFKLIVTASLRNRLFVLTTAAVLVGYGLFVLPGIAVDVLPDINRPTVNILTEAEGLAPQEVEQLVTFPIEMSMNGMPGVIRVRSVSGAGLSIVYVEFDWGADVYRARQFVSERLALIREQLPSAVNPQMGPVTSIMGEIMLIALTSDGRASAMDVREIADFVVRPQLIAIPGVAQVIPIGGEVRQYRVTPNIATMQSLSVTHDQVEQAVAKFGTNSGGGFVDQHGREYLIRNVGLTKQIEDLGNTVVATQDKHPILLKQVAKVDFAPRTKRGDAGYNGKPAVIVSVMKQPAADTVALTRNIETTLADLQRTMRSGISVTNVQFRQATFIETSIHNVQRVLVEAAIVVAVVLFIFLMNGRAAFISLTAIPLSILVTALVFRAFGLTINTMTLGGLAIAIGELVDDAVVDVENILRRLRENAASIAPRPVLEVIAEASQEVRSGIVYATMIIGLVFVPLFALPGIEGRLFTPLGIAYVVSILASLLTSVTVTPVLSYYLLSGRTHSGESESAVVRRLKQAYQRLLGWAFERRRLVLGWVAAAVVIAFYAASLMPRSFLPPFNEGTLVLSLQYNPGISLAESHRLGLLAEQLIAKVPEVKSVGRRTGRAELDEHAEGVHYSEVDVDVVRSKRDKVDVYADIREALSGLPASVAIGQPISHRLDHLQSGIRAQIVLKIYGQDIEMLRRLAETSRQRLSTIPGLVDLQVEKQVLIPQVRVQVDHARAALHGLTPAAITQALDTLSNGRKVSQIVDGNRRFDVVMRLSEQDRSTTGLQNLLLPAGIEFVPLSALAEVVETDGPNQIQREGTQRRIVVYGNGDGRRDIADIAADIQRAVSQLDFPQGYTTKLEGAFQAQQEASWRIGILSLASLTMIFIVLYSRYRSVVLALIIMGGIPLALIGSVAGLKIAGQPLSVASMIGFITLAGISARNGILKISHYINLAVHEGERFGTGLILRGSMERLSPVLMTALCAGLALTPLLIGADEPGREILHPVAVTIFGGLLSTTTLDALVTPILFLMLGKKPLDRLVAERAATLTPAEAY</sequence>
<evidence type="ECO:0000256" key="5">
    <source>
        <dbReference type="ARBA" id="ARBA00022692"/>
    </source>
</evidence>
<feature type="transmembrane region" description="Helical" evidence="8">
    <location>
        <begin position="362"/>
        <end position="382"/>
    </location>
</feature>
<dbReference type="Gene3D" id="3.30.70.1430">
    <property type="entry name" value="Multidrug efflux transporter AcrB pore domain"/>
    <property type="match status" value="2"/>
</dbReference>
<keyword evidence="6 8" id="KW-1133">Transmembrane helix</keyword>
<gene>
    <name evidence="9" type="ORF">E4K66_16180</name>
</gene>
<keyword evidence="7 8" id="KW-0472">Membrane</keyword>
<organism evidence="9 10">
    <name type="scientific">Bradyrhizobium frederickii</name>
    <dbReference type="NCBI Taxonomy" id="2560054"/>
    <lineage>
        <taxon>Bacteria</taxon>
        <taxon>Pseudomonadati</taxon>
        <taxon>Pseudomonadota</taxon>
        <taxon>Alphaproteobacteria</taxon>
        <taxon>Hyphomicrobiales</taxon>
        <taxon>Nitrobacteraceae</taxon>
        <taxon>Bradyrhizobium</taxon>
    </lineage>
</organism>
<dbReference type="InterPro" id="IPR004763">
    <property type="entry name" value="CusA-like"/>
</dbReference>
<feature type="transmembrane region" description="Helical" evidence="8">
    <location>
        <begin position="14"/>
        <end position="36"/>
    </location>
</feature>
<evidence type="ECO:0000256" key="2">
    <source>
        <dbReference type="ARBA" id="ARBA00010942"/>
    </source>
</evidence>
<evidence type="ECO:0000256" key="4">
    <source>
        <dbReference type="ARBA" id="ARBA00022475"/>
    </source>
</evidence>
<evidence type="ECO:0000313" key="10">
    <source>
        <dbReference type="Proteomes" id="UP000298225"/>
    </source>
</evidence>
<dbReference type="PANTHER" id="PTHR32063:SF4">
    <property type="entry name" value="SLR6043 PROTEIN"/>
    <property type="match status" value="1"/>
</dbReference>
<keyword evidence="3" id="KW-0813">Transport</keyword>
<feature type="transmembrane region" description="Helical" evidence="8">
    <location>
        <begin position="442"/>
        <end position="460"/>
    </location>
</feature>
<dbReference type="SUPFAM" id="SSF82866">
    <property type="entry name" value="Multidrug efflux transporter AcrB transmembrane domain"/>
    <property type="match status" value="2"/>
</dbReference>
<evidence type="ECO:0000256" key="8">
    <source>
        <dbReference type="SAM" id="Phobius"/>
    </source>
</evidence>
<feature type="transmembrane region" description="Helical" evidence="8">
    <location>
        <begin position="855"/>
        <end position="875"/>
    </location>
</feature>
<dbReference type="OrthoDB" id="9806532at2"/>
<dbReference type="PRINTS" id="PR00702">
    <property type="entry name" value="ACRIFLAVINRP"/>
</dbReference>
<evidence type="ECO:0000256" key="7">
    <source>
        <dbReference type="ARBA" id="ARBA00023136"/>
    </source>
</evidence>
<dbReference type="Gene3D" id="1.20.1640.10">
    <property type="entry name" value="Multidrug efflux transporter AcrB transmembrane domain"/>
    <property type="match status" value="2"/>
</dbReference>
<accession>A0A4Y9LA97</accession>
<name>A0A4Y9LA97_9BRAD</name>
<keyword evidence="4" id="KW-1003">Cell membrane</keyword>
<evidence type="ECO:0000256" key="3">
    <source>
        <dbReference type="ARBA" id="ARBA00022448"/>
    </source>
</evidence>
<dbReference type="GO" id="GO:0008324">
    <property type="term" value="F:monoatomic cation transmembrane transporter activity"/>
    <property type="evidence" value="ECO:0007669"/>
    <property type="project" value="InterPro"/>
</dbReference>
<dbReference type="AlphaFoldDB" id="A0A4Y9LA97"/>
<dbReference type="GO" id="GO:0042910">
    <property type="term" value="F:xenobiotic transmembrane transporter activity"/>
    <property type="evidence" value="ECO:0007669"/>
    <property type="project" value="TreeGrafter"/>
</dbReference>
<proteinExistence type="inferred from homology"/>
<comment type="subcellular location">
    <subcellularLocation>
        <location evidence="1">Cell membrane</location>
        <topology evidence="1">Multi-pass membrane protein</topology>
    </subcellularLocation>
</comment>
<comment type="similarity">
    <text evidence="2">Belongs to the resistance-nodulation-cell division (RND) (TC 2.A.6) family.</text>
</comment>
<feature type="transmembrane region" description="Helical" evidence="8">
    <location>
        <begin position="472"/>
        <end position="498"/>
    </location>
</feature>